<evidence type="ECO:0000313" key="1">
    <source>
        <dbReference type="EMBL" id="KAJ7546415.1"/>
    </source>
</evidence>
<comment type="caution">
    <text evidence="1">The sequence shown here is derived from an EMBL/GenBank/DDBJ whole genome shotgun (WGS) entry which is preliminary data.</text>
</comment>
<organism evidence="1 2">
    <name type="scientific">Diphasiastrum complanatum</name>
    <name type="common">Issler's clubmoss</name>
    <name type="synonym">Lycopodium complanatum</name>
    <dbReference type="NCBI Taxonomy" id="34168"/>
    <lineage>
        <taxon>Eukaryota</taxon>
        <taxon>Viridiplantae</taxon>
        <taxon>Streptophyta</taxon>
        <taxon>Embryophyta</taxon>
        <taxon>Tracheophyta</taxon>
        <taxon>Lycopodiopsida</taxon>
        <taxon>Lycopodiales</taxon>
        <taxon>Lycopodiaceae</taxon>
        <taxon>Lycopodioideae</taxon>
        <taxon>Diphasiastrum</taxon>
    </lineage>
</organism>
<reference evidence="2" key="1">
    <citation type="journal article" date="2024" name="Proc. Natl. Acad. Sci. U.S.A.">
        <title>Extraordinary preservation of gene collinearity over three hundred million years revealed in homosporous lycophytes.</title>
        <authorList>
            <person name="Li C."/>
            <person name="Wickell D."/>
            <person name="Kuo L.Y."/>
            <person name="Chen X."/>
            <person name="Nie B."/>
            <person name="Liao X."/>
            <person name="Peng D."/>
            <person name="Ji J."/>
            <person name="Jenkins J."/>
            <person name="Williams M."/>
            <person name="Shu S."/>
            <person name="Plott C."/>
            <person name="Barry K."/>
            <person name="Rajasekar S."/>
            <person name="Grimwood J."/>
            <person name="Han X."/>
            <person name="Sun S."/>
            <person name="Hou Z."/>
            <person name="He W."/>
            <person name="Dai G."/>
            <person name="Sun C."/>
            <person name="Schmutz J."/>
            <person name="Leebens-Mack J.H."/>
            <person name="Li F.W."/>
            <person name="Wang L."/>
        </authorList>
    </citation>
    <scope>NUCLEOTIDE SEQUENCE [LARGE SCALE GENOMIC DNA]</scope>
    <source>
        <strain evidence="2">cv. PW_Plant_1</strain>
    </source>
</reference>
<protein>
    <submittedName>
        <fullName evidence="1">Uncharacterized protein</fullName>
    </submittedName>
</protein>
<gene>
    <name evidence="1" type="ORF">O6H91_08G039500</name>
</gene>
<dbReference type="Proteomes" id="UP001162992">
    <property type="component" value="Chromosome 8"/>
</dbReference>
<sequence length="125" mass="14551">MMRIKLGFVISTEVQCYVLKASHKTMCHNSQVESASKRSSCISTSLDCKDLLSINCVWQLPFWREAWPEIICITGVWRTGTYTMLMVTTFIWLQQRVFCDRMMEMTGLLYCLEAFWLALSACLDR</sequence>
<keyword evidence="2" id="KW-1185">Reference proteome</keyword>
<evidence type="ECO:0000313" key="2">
    <source>
        <dbReference type="Proteomes" id="UP001162992"/>
    </source>
</evidence>
<proteinExistence type="predicted"/>
<name>A0ACC2CWR3_DIPCM</name>
<dbReference type="EMBL" id="CM055099">
    <property type="protein sequence ID" value="KAJ7546415.1"/>
    <property type="molecule type" value="Genomic_DNA"/>
</dbReference>
<accession>A0ACC2CWR3</accession>